<evidence type="ECO:0000256" key="1">
    <source>
        <dbReference type="SAM" id="MobiDB-lite"/>
    </source>
</evidence>
<gene>
    <name evidence="2" type="ORF">GCM10009737_23100</name>
</gene>
<feature type="compositionally biased region" description="Basic and acidic residues" evidence="1">
    <location>
        <begin position="29"/>
        <end position="38"/>
    </location>
</feature>
<dbReference type="EMBL" id="BAAAMY010000005">
    <property type="protein sequence ID" value="GAA1920945.1"/>
    <property type="molecule type" value="Genomic_DNA"/>
</dbReference>
<comment type="caution">
    <text evidence="2">The sequence shown here is derived from an EMBL/GenBank/DDBJ whole genome shotgun (WGS) entry which is preliminary data.</text>
</comment>
<proteinExistence type="predicted"/>
<accession>A0ABN2PGB4</accession>
<organism evidence="2 3">
    <name type="scientific">Nocardioides lentus</name>
    <dbReference type="NCBI Taxonomy" id="338077"/>
    <lineage>
        <taxon>Bacteria</taxon>
        <taxon>Bacillati</taxon>
        <taxon>Actinomycetota</taxon>
        <taxon>Actinomycetes</taxon>
        <taxon>Propionibacteriales</taxon>
        <taxon>Nocardioidaceae</taxon>
        <taxon>Nocardioides</taxon>
    </lineage>
</organism>
<protein>
    <submittedName>
        <fullName evidence="2">Uncharacterized protein</fullName>
    </submittedName>
</protein>
<feature type="compositionally biased region" description="Basic and acidic residues" evidence="1">
    <location>
        <begin position="62"/>
        <end position="73"/>
    </location>
</feature>
<sequence length="91" mass="9559">MSDDSSGGLGPRPTPTTQEPELFPGGTDAVRDESDYADRGAQVVGRDADPDDNPATEDATPDEVKEGEDKQQEPDDDERGEDAGSDAEPPA</sequence>
<dbReference type="Proteomes" id="UP001501612">
    <property type="component" value="Unassembled WGS sequence"/>
</dbReference>
<evidence type="ECO:0000313" key="3">
    <source>
        <dbReference type="Proteomes" id="UP001501612"/>
    </source>
</evidence>
<dbReference type="RefSeq" id="WP_344007304.1">
    <property type="nucleotide sequence ID" value="NZ_BAAAMY010000005.1"/>
</dbReference>
<evidence type="ECO:0000313" key="2">
    <source>
        <dbReference type="EMBL" id="GAA1920945.1"/>
    </source>
</evidence>
<feature type="compositionally biased region" description="Acidic residues" evidence="1">
    <location>
        <begin position="74"/>
        <end position="85"/>
    </location>
</feature>
<feature type="region of interest" description="Disordered" evidence="1">
    <location>
        <begin position="1"/>
        <end position="91"/>
    </location>
</feature>
<keyword evidence="3" id="KW-1185">Reference proteome</keyword>
<feature type="compositionally biased region" description="Acidic residues" evidence="1">
    <location>
        <begin position="49"/>
        <end position="61"/>
    </location>
</feature>
<reference evidence="2 3" key="1">
    <citation type="journal article" date="2019" name="Int. J. Syst. Evol. Microbiol.">
        <title>The Global Catalogue of Microorganisms (GCM) 10K type strain sequencing project: providing services to taxonomists for standard genome sequencing and annotation.</title>
        <authorList>
            <consortium name="The Broad Institute Genomics Platform"/>
            <consortium name="The Broad Institute Genome Sequencing Center for Infectious Disease"/>
            <person name="Wu L."/>
            <person name="Ma J."/>
        </authorList>
    </citation>
    <scope>NUCLEOTIDE SEQUENCE [LARGE SCALE GENOMIC DNA]</scope>
    <source>
        <strain evidence="2 3">JCM 14046</strain>
    </source>
</reference>
<name>A0ABN2PGB4_9ACTN</name>